<dbReference type="InterPro" id="IPR038175">
    <property type="entry name" value="CBM21_dom_sf"/>
</dbReference>
<name>A0A0C2TUZ4_AMAMK</name>
<feature type="region of interest" description="Disordered" evidence="1">
    <location>
        <begin position="660"/>
        <end position="743"/>
    </location>
</feature>
<feature type="compositionally biased region" description="Low complexity" evidence="1">
    <location>
        <begin position="457"/>
        <end position="486"/>
    </location>
</feature>
<dbReference type="Pfam" id="PF03370">
    <property type="entry name" value="CBM_21"/>
    <property type="match status" value="1"/>
</dbReference>
<proteinExistence type="predicted"/>
<dbReference type="GO" id="GO:0008157">
    <property type="term" value="F:protein phosphatase 1 binding"/>
    <property type="evidence" value="ECO:0007669"/>
    <property type="project" value="TreeGrafter"/>
</dbReference>
<accession>A0A0C2TUZ4</accession>
<dbReference type="EMBL" id="KN818222">
    <property type="protein sequence ID" value="KIL71134.1"/>
    <property type="molecule type" value="Genomic_DNA"/>
</dbReference>
<feature type="region of interest" description="Disordered" evidence="1">
    <location>
        <begin position="425"/>
        <end position="487"/>
    </location>
</feature>
<dbReference type="GO" id="GO:2001069">
    <property type="term" value="F:glycogen binding"/>
    <property type="evidence" value="ECO:0007669"/>
    <property type="project" value="TreeGrafter"/>
</dbReference>
<feature type="compositionally biased region" description="Low complexity" evidence="1">
    <location>
        <begin position="137"/>
        <end position="163"/>
    </location>
</feature>
<dbReference type="OrthoDB" id="1881at2759"/>
<dbReference type="InterPro" id="IPR005036">
    <property type="entry name" value="CBM21_dom"/>
</dbReference>
<dbReference type="Proteomes" id="UP000054549">
    <property type="component" value="Unassembled WGS sequence"/>
</dbReference>
<feature type="compositionally biased region" description="Low complexity" evidence="1">
    <location>
        <begin position="46"/>
        <end position="76"/>
    </location>
</feature>
<evidence type="ECO:0000313" key="4">
    <source>
        <dbReference type="Proteomes" id="UP000054549"/>
    </source>
</evidence>
<feature type="compositionally biased region" description="Low complexity" evidence="1">
    <location>
        <begin position="677"/>
        <end position="690"/>
    </location>
</feature>
<organism evidence="3 4">
    <name type="scientific">Amanita muscaria (strain Koide BX008)</name>
    <dbReference type="NCBI Taxonomy" id="946122"/>
    <lineage>
        <taxon>Eukaryota</taxon>
        <taxon>Fungi</taxon>
        <taxon>Dikarya</taxon>
        <taxon>Basidiomycota</taxon>
        <taxon>Agaricomycotina</taxon>
        <taxon>Agaricomycetes</taxon>
        <taxon>Agaricomycetidae</taxon>
        <taxon>Agaricales</taxon>
        <taxon>Pluteineae</taxon>
        <taxon>Amanitaceae</taxon>
        <taxon>Amanita</taxon>
    </lineage>
</organism>
<dbReference type="PANTHER" id="PTHR12307:SF36">
    <property type="entry name" value="GLYCOGEN-BINDING SUBUNIT 76A"/>
    <property type="match status" value="1"/>
</dbReference>
<feature type="compositionally biased region" description="Low complexity" evidence="1">
    <location>
        <begin position="426"/>
        <end position="442"/>
    </location>
</feature>
<evidence type="ECO:0000259" key="2">
    <source>
        <dbReference type="PROSITE" id="PS51159"/>
    </source>
</evidence>
<dbReference type="GO" id="GO:0005979">
    <property type="term" value="P:regulation of glycogen biosynthetic process"/>
    <property type="evidence" value="ECO:0007669"/>
    <property type="project" value="TreeGrafter"/>
</dbReference>
<feature type="compositionally biased region" description="Basic and acidic residues" evidence="1">
    <location>
        <begin position="609"/>
        <end position="625"/>
    </location>
</feature>
<feature type="compositionally biased region" description="Low complexity" evidence="1">
    <location>
        <begin position="720"/>
        <end position="742"/>
    </location>
</feature>
<dbReference type="PANTHER" id="PTHR12307">
    <property type="entry name" value="PROTEIN PHOSPHATASE 1 REGULATORY SUBUNIT"/>
    <property type="match status" value="1"/>
</dbReference>
<feature type="region of interest" description="Disordered" evidence="1">
    <location>
        <begin position="537"/>
        <end position="647"/>
    </location>
</feature>
<dbReference type="Gene3D" id="2.60.40.2440">
    <property type="entry name" value="Carbohydrate binding type-21 domain"/>
    <property type="match status" value="1"/>
</dbReference>
<feature type="compositionally biased region" description="Low complexity" evidence="1">
    <location>
        <begin position="630"/>
        <end position="644"/>
    </location>
</feature>
<feature type="domain" description="CBM21" evidence="2">
    <location>
        <begin position="191"/>
        <end position="327"/>
    </location>
</feature>
<sequence length="768" mass="81809">MFRIADHSDDDDDTSSVPFPSVKHNKPSLSLSLRPHVIRTASSPILLSNGKPLKPSLKSSLKSSSSSPALPTGSLSNHPRARSEPSTPVITPKNVHFPSQEEGGLVSVRVFNRSGKPASLSKPACDDTETETETEASRSSIPWPSASSYFRSMASPSSSTSKPQPLPPPTKKAYEIDSTRSSSVPRKVDDPCHLAFANVHLESVHVKSSSVTGTVLVRNIAYEKQVAVRFTLDDWQTTSEVSGHHQVSLSRLPDEFLRSVSAAWTIGDLAASTSTWDRFTFMINLEDYASNLDQKTMWLVVRFSVPPEDGGCGEWWDNCSGGNYRIGFKATGGQIPKLSNPSPPLPIARSSSASAAGSFSHQKFHSYPHSGMFHPIASLPTLQRQRQNPHYDDEADYAAHQAAVAQTTLSRLKKLNLRNYAAPIASPNVSPLSSRRPSVSVEPPTPSVSIQPPTPSPATAATTSSPDSLSNSSSSSSADTTPVSSPKTDFLGLGFVSIHDLEFGIEMGVGGMEFHDGAPATHVQDWNLNLSTSPPFSMLSGAMKHRPPPPTASSQPPPTAPATIAATQNAPSHPPRRVRRQPSPPPRSSWVRSIGTLDDDEHTSSSEAETVKEEVRETEGVEKNRPPSPTSSSSSLYSSLQRPPMMKSSPLASLLDVIKEKSTSPGRHSHGSGSGSGSATTSSSSGSSSSDSDDEENDDGVIYTRSSPAPGSPRGRGVDPSTPTPTRSLTPTAAQAQAQPQTDSVYQAFVKQWCFAHGGPGSPGVTVR</sequence>
<feature type="region of interest" description="Disordered" evidence="1">
    <location>
        <begin position="1"/>
        <end position="101"/>
    </location>
</feature>
<dbReference type="PROSITE" id="PS51159">
    <property type="entry name" value="CBM21"/>
    <property type="match status" value="1"/>
</dbReference>
<dbReference type="HOGENOM" id="CLU_363676_0_0_1"/>
<evidence type="ECO:0000313" key="3">
    <source>
        <dbReference type="EMBL" id="KIL71134.1"/>
    </source>
</evidence>
<dbReference type="AlphaFoldDB" id="A0A0C2TUZ4"/>
<gene>
    <name evidence="3" type="ORF">M378DRAFT_6000</name>
</gene>
<keyword evidence="4" id="KW-1185">Reference proteome</keyword>
<dbReference type="InterPro" id="IPR050782">
    <property type="entry name" value="PP1_regulatory_subunit_3"/>
</dbReference>
<dbReference type="GO" id="GO:0000164">
    <property type="term" value="C:protein phosphatase type 1 complex"/>
    <property type="evidence" value="ECO:0007669"/>
    <property type="project" value="TreeGrafter"/>
</dbReference>
<reference evidence="3 4" key="1">
    <citation type="submission" date="2014-04" db="EMBL/GenBank/DDBJ databases">
        <title>Evolutionary Origins and Diversification of the Mycorrhizal Mutualists.</title>
        <authorList>
            <consortium name="DOE Joint Genome Institute"/>
            <consortium name="Mycorrhizal Genomics Consortium"/>
            <person name="Kohler A."/>
            <person name="Kuo A."/>
            <person name="Nagy L.G."/>
            <person name="Floudas D."/>
            <person name="Copeland A."/>
            <person name="Barry K.W."/>
            <person name="Cichocki N."/>
            <person name="Veneault-Fourrey C."/>
            <person name="LaButti K."/>
            <person name="Lindquist E.A."/>
            <person name="Lipzen A."/>
            <person name="Lundell T."/>
            <person name="Morin E."/>
            <person name="Murat C."/>
            <person name="Riley R."/>
            <person name="Ohm R."/>
            <person name="Sun H."/>
            <person name="Tunlid A."/>
            <person name="Henrissat B."/>
            <person name="Grigoriev I.V."/>
            <person name="Hibbett D.S."/>
            <person name="Martin F."/>
        </authorList>
    </citation>
    <scope>NUCLEOTIDE SEQUENCE [LARGE SCALE GENOMIC DNA]</scope>
    <source>
        <strain evidence="3 4">Koide BX008</strain>
    </source>
</reference>
<evidence type="ECO:0000256" key="1">
    <source>
        <dbReference type="SAM" id="MobiDB-lite"/>
    </source>
</evidence>
<feature type="compositionally biased region" description="Pro residues" evidence="1">
    <location>
        <begin position="548"/>
        <end position="560"/>
    </location>
</feature>
<dbReference type="InParanoid" id="A0A0C2TUZ4"/>
<protein>
    <submittedName>
        <fullName evidence="3">Carbohydrate-binding module family 21 protein</fullName>
    </submittedName>
</protein>
<dbReference type="STRING" id="946122.A0A0C2TUZ4"/>
<feature type="region of interest" description="Disordered" evidence="1">
    <location>
        <begin position="116"/>
        <end position="187"/>
    </location>
</feature>
<feature type="compositionally biased region" description="Low complexity" evidence="1">
    <location>
        <begin position="561"/>
        <end position="571"/>
    </location>
</feature>